<proteinExistence type="predicted"/>
<evidence type="ECO:0000313" key="2">
    <source>
        <dbReference type="Proteomes" id="UP000268016"/>
    </source>
</evidence>
<dbReference type="Proteomes" id="UP000268016">
    <property type="component" value="Unassembled WGS sequence"/>
</dbReference>
<dbReference type="Pfam" id="PF03567">
    <property type="entry name" value="Sulfotransfer_2"/>
    <property type="match status" value="1"/>
</dbReference>
<evidence type="ECO:0008006" key="3">
    <source>
        <dbReference type="Google" id="ProtNLM"/>
    </source>
</evidence>
<dbReference type="OrthoDB" id="7444642at2"/>
<dbReference type="AlphaFoldDB" id="A0A3N2R6H5"/>
<dbReference type="GO" id="GO:0016020">
    <property type="term" value="C:membrane"/>
    <property type="evidence" value="ECO:0007669"/>
    <property type="project" value="InterPro"/>
</dbReference>
<sequence>MPLFRASGKLVYFAHVPKCGGTSVEHYLSARFGPLGLWDPFFALRSRAAAWSRSPPQHMPEAVRRDLIPDGLFDASFALVRHPVARLNSVFLFQSEIEKAVPRAVTFSRWLDLVERELETNPYQLHGHLLPTGHFVPETATVFRLEDGIDRIIPWLDRLSNTVDGPRSMPRSNVLIDRLKHEGADPPQRAGPSTADIERIGRLYAEDFARFGYGPDPDRVD</sequence>
<evidence type="ECO:0000313" key="1">
    <source>
        <dbReference type="EMBL" id="ROU02981.1"/>
    </source>
</evidence>
<name>A0A3N2R6H5_9RHOB</name>
<gene>
    <name evidence="1" type="ORF">EAT49_06695</name>
</gene>
<protein>
    <recommendedName>
        <fullName evidence="3">Sulfotransferase family protein</fullName>
    </recommendedName>
</protein>
<dbReference type="RefSeq" id="WP_123641534.1">
    <property type="nucleotide sequence ID" value="NZ_ML119083.1"/>
</dbReference>
<dbReference type="EMBL" id="RDRB01000003">
    <property type="protein sequence ID" value="ROU02981.1"/>
    <property type="molecule type" value="Genomic_DNA"/>
</dbReference>
<comment type="caution">
    <text evidence="1">The sequence shown here is derived from an EMBL/GenBank/DDBJ whole genome shotgun (WGS) entry which is preliminary data.</text>
</comment>
<dbReference type="InterPro" id="IPR027417">
    <property type="entry name" value="P-loop_NTPase"/>
</dbReference>
<dbReference type="Gene3D" id="3.40.50.300">
    <property type="entry name" value="P-loop containing nucleotide triphosphate hydrolases"/>
    <property type="match status" value="1"/>
</dbReference>
<keyword evidence="2" id="KW-1185">Reference proteome</keyword>
<dbReference type="InterPro" id="IPR005331">
    <property type="entry name" value="Sulfotransferase"/>
</dbReference>
<dbReference type="SUPFAM" id="SSF52540">
    <property type="entry name" value="P-loop containing nucleoside triphosphate hydrolases"/>
    <property type="match status" value="1"/>
</dbReference>
<reference evidence="1 2" key="1">
    <citation type="submission" date="2018-10" db="EMBL/GenBank/DDBJ databases">
        <title>Histidinibacterium lentulum gen. nov., sp. nov., a marine bacterium from the culture broth of Picochlorum sp. 122.</title>
        <authorList>
            <person name="Wang G."/>
        </authorList>
    </citation>
    <scope>NUCLEOTIDE SEQUENCE [LARGE SCALE GENOMIC DNA]</scope>
    <source>
        <strain evidence="1 2">B17</strain>
    </source>
</reference>
<organism evidence="1 2">
    <name type="scientific">Histidinibacterium lentulum</name>
    <dbReference type="NCBI Taxonomy" id="2480588"/>
    <lineage>
        <taxon>Bacteria</taxon>
        <taxon>Pseudomonadati</taxon>
        <taxon>Pseudomonadota</taxon>
        <taxon>Alphaproteobacteria</taxon>
        <taxon>Rhodobacterales</taxon>
        <taxon>Paracoccaceae</taxon>
        <taxon>Histidinibacterium</taxon>
    </lineage>
</organism>
<dbReference type="GO" id="GO:0008146">
    <property type="term" value="F:sulfotransferase activity"/>
    <property type="evidence" value="ECO:0007669"/>
    <property type="project" value="InterPro"/>
</dbReference>
<accession>A0A3N2R6H5</accession>